<evidence type="ECO:0000256" key="1">
    <source>
        <dbReference type="ARBA" id="ARBA00022884"/>
    </source>
</evidence>
<dbReference type="InterPro" id="IPR000504">
    <property type="entry name" value="RRM_dom"/>
</dbReference>
<feature type="compositionally biased region" description="Polar residues" evidence="3">
    <location>
        <begin position="290"/>
        <end position="306"/>
    </location>
</feature>
<sequence length="344" mass="37431">MYASSSSSSYHYSNTRYNTFHGPKQRVLGNQAGNVAPAWRYGNNSGYGGARGQGLGGAQGLRRQQTSGSKILLTQLPLDVGDKEVEELFIKTVGPLKESFIIYNNQGRSKGMAVVMFQRPGDAVIAREKYNGKFIDGRRPIRIELVSDTPAIPTGPSIPTSASQNAAPASYTPSAPNTLNTRHPRAPPRAPAPTPAPPMSLIDRISKLTGEAPTMNNRKQNQNQPKQPSYPNHQLLRQAAAAASIAKSTQNTSPHVSSHVTLTSAPAPAQKRRTKKGPRRLKKMNVQFPRFTSNGHPSTATGSIGNVKSGHVQKQAKTLEQLDQDMEEYRAEAEADFEGEFEEY</sequence>
<dbReference type="PROSITE" id="PS50102">
    <property type="entry name" value="RRM"/>
    <property type="match status" value="1"/>
</dbReference>
<dbReference type="InterPro" id="IPR035979">
    <property type="entry name" value="RBD_domain_sf"/>
</dbReference>
<dbReference type="SMART" id="SM00360">
    <property type="entry name" value="RRM"/>
    <property type="match status" value="1"/>
</dbReference>
<evidence type="ECO:0000313" key="5">
    <source>
        <dbReference type="EMBL" id="KAJ4473094.1"/>
    </source>
</evidence>
<dbReference type="OrthoDB" id="346839at2759"/>
<dbReference type="InterPro" id="IPR012677">
    <property type="entry name" value="Nucleotide-bd_a/b_plait_sf"/>
</dbReference>
<reference evidence="5" key="1">
    <citation type="submission" date="2022-08" db="EMBL/GenBank/DDBJ databases">
        <title>A Global Phylogenomic Analysis of the Shiitake Genus Lentinula.</title>
        <authorList>
            <consortium name="DOE Joint Genome Institute"/>
            <person name="Sierra-Patev S."/>
            <person name="Min B."/>
            <person name="Naranjo-Ortiz M."/>
            <person name="Looney B."/>
            <person name="Konkel Z."/>
            <person name="Slot J.C."/>
            <person name="Sakamoto Y."/>
            <person name="Steenwyk J.L."/>
            <person name="Rokas A."/>
            <person name="Carro J."/>
            <person name="Camarero S."/>
            <person name="Ferreira P."/>
            <person name="Molpeceres G."/>
            <person name="Ruiz-Duenas F.J."/>
            <person name="Serrano A."/>
            <person name="Henrissat B."/>
            <person name="Drula E."/>
            <person name="Hughes K.W."/>
            <person name="Mata J.L."/>
            <person name="Ishikawa N.K."/>
            <person name="Vargas-Isla R."/>
            <person name="Ushijima S."/>
            <person name="Smith C.A."/>
            <person name="Ahrendt S."/>
            <person name="Andreopoulos W."/>
            <person name="He G."/>
            <person name="Labutti K."/>
            <person name="Lipzen A."/>
            <person name="Ng V."/>
            <person name="Riley R."/>
            <person name="Sandor L."/>
            <person name="Barry K."/>
            <person name="Martinez A.T."/>
            <person name="Xiao Y."/>
            <person name="Gibbons J.G."/>
            <person name="Terashima K."/>
            <person name="Grigoriev I.V."/>
            <person name="Hibbett D.S."/>
        </authorList>
    </citation>
    <scope>NUCLEOTIDE SEQUENCE</scope>
    <source>
        <strain evidence="5">JLM2183</strain>
    </source>
</reference>
<feature type="compositionally biased region" description="Polar residues" evidence="3">
    <location>
        <begin position="246"/>
        <end position="264"/>
    </location>
</feature>
<dbReference type="SUPFAM" id="SSF54928">
    <property type="entry name" value="RNA-binding domain, RBD"/>
    <property type="match status" value="1"/>
</dbReference>
<proteinExistence type="predicted"/>
<feature type="compositionally biased region" description="Basic residues" evidence="3">
    <location>
        <begin position="270"/>
        <end position="283"/>
    </location>
</feature>
<dbReference type="InterPro" id="IPR051229">
    <property type="entry name" value="ALYREF_mRNA_export"/>
</dbReference>
<accession>A0A9W9DJ51</accession>
<evidence type="ECO:0000259" key="4">
    <source>
        <dbReference type="PROSITE" id="PS50102"/>
    </source>
</evidence>
<evidence type="ECO:0000256" key="2">
    <source>
        <dbReference type="PROSITE-ProRule" id="PRU00176"/>
    </source>
</evidence>
<feature type="compositionally biased region" description="Polar residues" evidence="3">
    <location>
        <begin position="157"/>
        <end position="181"/>
    </location>
</feature>
<feature type="region of interest" description="Disordered" evidence="3">
    <location>
        <begin position="238"/>
        <end position="316"/>
    </location>
</feature>
<gene>
    <name evidence="5" type="ORF">J3R30DRAFT_762938</name>
</gene>
<dbReference type="PANTHER" id="PTHR19965:SF35">
    <property type="entry name" value="RNA ANNEALING PROTEIN YRA1"/>
    <property type="match status" value="1"/>
</dbReference>
<comment type="caution">
    <text evidence="5">The sequence shown here is derived from an EMBL/GenBank/DDBJ whole genome shotgun (WGS) entry which is preliminary data.</text>
</comment>
<dbReference type="Proteomes" id="UP001150266">
    <property type="component" value="Unassembled WGS sequence"/>
</dbReference>
<dbReference type="GO" id="GO:0003729">
    <property type="term" value="F:mRNA binding"/>
    <property type="evidence" value="ECO:0007669"/>
    <property type="project" value="TreeGrafter"/>
</dbReference>
<dbReference type="EMBL" id="JAOTPV010000018">
    <property type="protein sequence ID" value="KAJ4473094.1"/>
    <property type="molecule type" value="Genomic_DNA"/>
</dbReference>
<keyword evidence="1 2" id="KW-0694">RNA-binding</keyword>
<feature type="compositionally biased region" description="Pro residues" evidence="3">
    <location>
        <begin position="187"/>
        <end position="198"/>
    </location>
</feature>
<organism evidence="5 6">
    <name type="scientific">Lentinula aciculospora</name>
    <dbReference type="NCBI Taxonomy" id="153920"/>
    <lineage>
        <taxon>Eukaryota</taxon>
        <taxon>Fungi</taxon>
        <taxon>Dikarya</taxon>
        <taxon>Basidiomycota</taxon>
        <taxon>Agaricomycotina</taxon>
        <taxon>Agaricomycetes</taxon>
        <taxon>Agaricomycetidae</taxon>
        <taxon>Agaricales</taxon>
        <taxon>Marasmiineae</taxon>
        <taxon>Omphalotaceae</taxon>
        <taxon>Lentinula</taxon>
    </lineage>
</organism>
<dbReference type="PANTHER" id="PTHR19965">
    <property type="entry name" value="RNA AND EXPORT FACTOR BINDING PROTEIN"/>
    <property type="match status" value="1"/>
</dbReference>
<evidence type="ECO:0000313" key="6">
    <source>
        <dbReference type="Proteomes" id="UP001150266"/>
    </source>
</evidence>
<dbReference type="AlphaFoldDB" id="A0A9W9DJ51"/>
<evidence type="ECO:0000256" key="3">
    <source>
        <dbReference type="SAM" id="MobiDB-lite"/>
    </source>
</evidence>
<keyword evidence="6" id="KW-1185">Reference proteome</keyword>
<name>A0A9W9DJ51_9AGAR</name>
<protein>
    <recommendedName>
        <fullName evidence="4">RRM domain-containing protein</fullName>
    </recommendedName>
</protein>
<dbReference type="Gene3D" id="3.30.70.330">
    <property type="match status" value="1"/>
</dbReference>
<dbReference type="GO" id="GO:0005634">
    <property type="term" value="C:nucleus"/>
    <property type="evidence" value="ECO:0007669"/>
    <property type="project" value="TreeGrafter"/>
</dbReference>
<feature type="region of interest" description="Disordered" evidence="3">
    <location>
        <begin position="150"/>
        <end position="201"/>
    </location>
</feature>
<dbReference type="Pfam" id="PF00076">
    <property type="entry name" value="RRM_1"/>
    <property type="match status" value="1"/>
</dbReference>
<feature type="domain" description="RRM" evidence="4">
    <location>
        <begin position="69"/>
        <end position="148"/>
    </location>
</feature>